<feature type="active site" description="Nucleophile" evidence="11">
    <location>
        <position position="264"/>
    </location>
</feature>
<accession>A0AA39QCR2</accession>
<keyword evidence="6" id="KW-0858">Xylan degradation</keyword>
<evidence type="ECO:0000256" key="8">
    <source>
        <dbReference type="ARBA" id="ARBA00023277"/>
    </source>
</evidence>
<feature type="non-terminal residue" evidence="14">
    <location>
        <position position="1"/>
    </location>
</feature>
<keyword evidence="7 12" id="KW-0378">Hydrolase</keyword>
<comment type="subcellular location">
    <subcellularLocation>
        <location evidence="2">Secreted</location>
    </subcellularLocation>
</comment>
<dbReference type="EMBL" id="JAUEPU010000008">
    <property type="protein sequence ID" value="KAK0500455.1"/>
    <property type="molecule type" value="Genomic_DNA"/>
</dbReference>
<dbReference type="SMART" id="SM00633">
    <property type="entry name" value="Glyco_10"/>
    <property type="match status" value="1"/>
</dbReference>
<keyword evidence="10 12" id="KW-0624">Polysaccharide degradation</keyword>
<sequence>VSASPAIATSTTPLNSAALAAGKLYFGTATDNPELTDAPYVAILNQRTMFGQITAANSMKWACSTAFVVFTVFIRRSQDATEPSRGTFTFAQGDVIANLAASNGQLLRGHNCVWHNQLPSWVSSGGFNAATLTQIVATHCGTLVGHYAGRVYAWDVINEPFNDDGTFRSDVFFNTLGQSYIGVALKAARAADPKAKLYINDFNIEGTGAKSTAMVNLVKSLKAQGIPIDGIGIQAHLIVGEVPSTLKANFQQFTALGVEIAVTELDVRMTLPATPALLAQQKADFQTVISTCKAVQGCVGVTIWDFTDKFSWVPGAFPGQATATPWDQNLVKKPAFDGIVQGFAS</sequence>
<protein>
    <recommendedName>
        <fullName evidence="12">Beta-xylanase</fullName>
        <ecNumber evidence="12">3.2.1.8</ecNumber>
    </recommendedName>
</protein>
<dbReference type="SUPFAM" id="SSF51445">
    <property type="entry name" value="(Trans)glycosidases"/>
    <property type="match status" value="1"/>
</dbReference>
<dbReference type="GO" id="GO:0031176">
    <property type="term" value="F:endo-1,4-beta-xylanase activity"/>
    <property type="evidence" value="ECO:0007669"/>
    <property type="project" value="UniProtKB-EC"/>
</dbReference>
<evidence type="ECO:0000256" key="1">
    <source>
        <dbReference type="ARBA" id="ARBA00000681"/>
    </source>
</evidence>
<evidence type="ECO:0000256" key="6">
    <source>
        <dbReference type="ARBA" id="ARBA00022651"/>
    </source>
</evidence>
<dbReference type="PRINTS" id="PR00134">
    <property type="entry name" value="GLHYDRLASE10"/>
</dbReference>
<dbReference type="Gene3D" id="3.20.20.80">
    <property type="entry name" value="Glycosidases"/>
    <property type="match status" value="1"/>
</dbReference>
<dbReference type="GO" id="GO:0045493">
    <property type="term" value="P:xylan catabolic process"/>
    <property type="evidence" value="ECO:0007669"/>
    <property type="project" value="UniProtKB-KW"/>
</dbReference>
<keyword evidence="5" id="KW-0964">Secreted</keyword>
<evidence type="ECO:0000313" key="14">
    <source>
        <dbReference type="EMBL" id="KAK0500455.1"/>
    </source>
</evidence>
<evidence type="ECO:0000256" key="11">
    <source>
        <dbReference type="PROSITE-ProRule" id="PRU10061"/>
    </source>
</evidence>
<dbReference type="EC" id="3.2.1.8" evidence="12"/>
<evidence type="ECO:0000256" key="10">
    <source>
        <dbReference type="ARBA" id="ARBA00023326"/>
    </source>
</evidence>
<comment type="pathway">
    <text evidence="3">Glycan degradation; xylan degradation.</text>
</comment>
<gene>
    <name evidence="14" type="ORF">EDD18DRAFT_1068144</name>
</gene>
<comment type="catalytic activity">
    <reaction evidence="1 12">
        <text>Endohydrolysis of (1-&gt;4)-beta-D-xylosidic linkages in xylans.</text>
        <dbReference type="EC" id="3.2.1.8"/>
    </reaction>
</comment>
<evidence type="ECO:0000313" key="15">
    <source>
        <dbReference type="Proteomes" id="UP001175228"/>
    </source>
</evidence>
<evidence type="ECO:0000256" key="5">
    <source>
        <dbReference type="ARBA" id="ARBA00022525"/>
    </source>
</evidence>
<dbReference type="InterPro" id="IPR017853">
    <property type="entry name" value="GH"/>
</dbReference>
<dbReference type="PROSITE" id="PS51760">
    <property type="entry name" value="GH10_2"/>
    <property type="match status" value="1"/>
</dbReference>
<dbReference type="InterPro" id="IPR001000">
    <property type="entry name" value="GH10_dom"/>
</dbReference>
<evidence type="ECO:0000256" key="12">
    <source>
        <dbReference type="RuleBase" id="RU361174"/>
    </source>
</evidence>
<dbReference type="InterPro" id="IPR031158">
    <property type="entry name" value="GH10_AS"/>
</dbReference>
<evidence type="ECO:0000256" key="4">
    <source>
        <dbReference type="ARBA" id="ARBA00007495"/>
    </source>
</evidence>
<dbReference type="GO" id="GO:0005576">
    <property type="term" value="C:extracellular region"/>
    <property type="evidence" value="ECO:0007669"/>
    <property type="project" value="UniProtKB-SubCell"/>
</dbReference>
<reference evidence="14" key="1">
    <citation type="submission" date="2023-06" db="EMBL/GenBank/DDBJ databases">
        <authorList>
            <consortium name="Lawrence Berkeley National Laboratory"/>
            <person name="Ahrendt S."/>
            <person name="Sahu N."/>
            <person name="Indic B."/>
            <person name="Wong-Bajracharya J."/>
            <person name="Merenyi Z."/>
            <person name="Ke H.-M."/>
            <person name="Monk M."/>
            <person name="Kocsube S."/>
            <person name="Drula E."/>
            <person name="Lipzen A."/>
            <person name="Balint B."/>
            <person name="Henrissat B."/>
            <person name="Andreopoulos B."/>
            <person name="Martin F.M."/>
            <person name="Harder C.B."/>
            <person name="Rigling D."/>
            <person name="Ford K.L."/>
            <person name="Foster G.D."/>
            <person name="Pangilinan J."/>
            <person name="Papanicolaou A."/>
            <person name="Barry K."/>
            <person name="LaButti K."/>
            <person name="Viragh M."/>
            <person name="Koriabine M."/>
            <person name="Yan M."/>
            <person name="Riley R."/>
            <person name="Champramary S."/>
            <person name="Plett K.L."/>
            <person name="Tsai I.J."/>
            <person name="Slot J."/>
            <person name="Sipos G."/>
            <person name="Plett J."/>
            <person name="Nagy L.G."/>
            <person name="Grigoriev I.V."/>
        </authorList>
    </citation>
    <scope>NUCLEOTIDE SEQUENCE</scope>
    <source>
        <strain evidence="14">HWK02</strain>
    </source>
</reference>
<evidence type="ECO:0000259" key="13">
    <source>
        <dbReference type="PROSITE" id="PS51760"/>
    </source>
</evidence>
<evidence type="ECO:0000256" key="3">
    <source>
        <dbReference type="ARBA" id="ARBA00004851"/>
    </source>
</evidence>
<comment type="caution">
    <text evidence="14">The sequence shown here is derived from an EMBL/GenBank/DDBJ whole genome shotgun (WGS) entry which is preliminary data.</text>
</comment>
<dbReference type="PANTHER" id="PTHR31490">
    <property type="entry name" value="GLYCOSYL HYDROLASE"/>
    <property type="match status" value="1"/>
</dbReference>
<proteinExistence type="inferred from homology"/>
<dbReference type="Proteomes" id="UP001175228">
    <property type="component" value="Unassembled WGS sequence"/>
</dbReference>
<evidence type="ECO:0000256" key="9">
    <source>
        <dbReference type="ARBA" id="ARBA00023295"/>
    </source>
</evidence>
<comment type="similarity">
    <text evidence="4 12">Belongs to the glycosyl hydrolase 10 (cellulase F) family.</text>
</comment>
<dbReference type="PANTHER" id="PTHR31490:SF35">
    <property type="entry name" value="ENDO-1,4-BETA-XYLANASE"/>
    <property type="match status" value="1"/>
</dbReference>
<keyword evidence="8 12" id="KW-0119">Carbohydrate metabolism</keyword>
<dbReference type="AlphaFoldDB" id="A0AA39QCR2"/>
<keyword evidence="9 12" id="KW-0326">Glycosidase</keyword>
<evidence type="ECO:0000256" key="7">
    <source>
        <dbReference type="ARBA" id="ARBA00022801"/>
    </source>
</evidence>
<organism evidence="14 15">
    <name type="scientific">Armillaria luteobubalina</name>
    <dbReference type="NCBI Taxonomy" id="153913"/>
    <lineage>
        <taxon>Eukaryota</taxon>
        <taxon>Fungi</taxon>
        <taxon>Dikarya</taxon>
        <taxon>Basidiomycota</taxon>
        <taxon>Agaricomycotina</taxon>
        <taxon>Agaricomycetes</taxon>
        <taxon>Agaricomycetidae</taxon>
        <taxon>Agaricales</taxon>
        <taxon>Marasmiineae</taxon>
        <taxon>Physalacriaceae</taxon>
        <taxon>Armillaria</taxon>
    </lineage>
</organism>
<evidence type="ECO:0000256" key="2">
    <source>
        <dbReference type="ARBA" id="ARBA00004613"/>
    </source>
</evidence>
<dbReference type="Pfam" id="PF00331">
    <property type="entry name" value="Glyco_hydro_10"/>
    <property type="match status" value="1"/>
</dbReference>
<name>A0AA39QCR2_9AGAR</name>
<dbReference type="PROSITE" id="PS00591">
    <property type="entry name" value="GH10_1"/>
    <property type="match status" value="1"/>
</dbReference>
<feature type="domain" description="GH10" evidence="13">
    <location>
        <begin position="8"/>
        <end position="342"/>
    </location>
</feature>
<dbReference type="InterPro" id="IPR044846">
    <property type="entry name" value="GH10"/>
</dbReference>
<keyword evidence="15" id="KW-1185">Reference proteome</keyword>